<reference evidence="1 3" key="1">
    <citation type="journal article" date="2017" name="Nature">
        <title>The sunflower genome provides insights into oil metabolism, flowering and Asterid evolution.</title>
        <authorList>
            <person name="Badouin H."/>
            <person name="Gouzy J."/>
            <person name="Grassa C.J."/>
            <person name="Murat F."/>
            <person name="Staton S.E."/>
            <person name="Cottret L."/>
            <person name="Lelandais-Briere C."/>
            <person name="Owens G.L."/>
            <person name="Carrere S."/>
            <person name="Mayjonade B."/>
            <person name="Legrand L."/>
            <person name="Gill N."/>
            <person name="Kane N.C."/>
            <person name="Bowers J.E."/>
            <person name="Hubner S."/>
            <person name="Bellec A."/>
            <person name="Berard A."/>
            <person name="Berges H."/>
            <person name="Blanchet N."/>
            <person name="Boniface M.C."/>
            <person name="Brunel D."/>
            <person name="Catrice O."/>
            <person name="Chaidir N."/>
            <person name="Claudel C."/>
            <person name="Donnadieu C."/>
            <person name="Faraut T."/>
            <person name="Fievet G."/>
            <person name="Helmstetter N."/>
            <person name="King M."/>
            <person name="Knapp S.J."/>
            <person name="Lai Z."/>
            <person name="Le Paslier M.C."/>
            <person name="Lippi Y."/>
            <person name="Lorenzon L."/>
            <person name="Mandel J.R."/>
            <person name="Marage G."/>
            <person name="Marchand G."/>
            <person name="Marquand E."/>
            <person name="Bret-Mestries E."/>
            <person name="Morien E."/>
            <person name="Nambeesan S."/>
            <person name="Nguyen T."/>
            <person name="Pegot-Espagnet P."/>
            <person name="Pouilly N."/>
            <person name="Raftis F."/>
            <person name="Sallet E."/>
            <person name="Schiex T."/>
            <person name="Thomas J."/>
            <person name="Vandecasteele C."/>
            <person name="Vares D."/>
            <person name="Vear F."/>
            <person name="Vautrin S."/>
            <person name="Crespi M."/>
            <person name="Mangin B."/>
            <person name="Burke J.M."/>
            <person name="Salse J."/>
            <person name="Munos S."/>
            <person name="Vincourt P."/>
            <person name="Rieseberg L.H."/>
            <person name="Langlade N.B."/>
        </authorList>
    </citation>
    <scope>NUCLEOTIDE SEQUENCE [LARGE SCALE GENOMIC DNA]</scope>
    <source>
        <strain evidence="3">cv. SF193</strain>
        <tissue evidence="1">Leaves</tissue>
    </source>
</reference>
<evidence type="ECO:0000313" key="2">
    <source>
        <dbReference type="EMBL" id="OTF86821.1"/>
    </source>
</evidence>
<dbReference type="EMBL" id="MNCJ02000332">
    <property type="protein sequence ID" value="KAF5756137.1"/>
    <property type="molecule type" value="Genomic_DNA"/>
</dbReference>
<keyword evidence="3" id="KW-1185">Reference proteome</keyword>
<sequence length="78" mass="8648">MVNIIQRWSTTRVSGQPRFELFGSPTGLFGSDLRRDSGSTRCISARLSPTRFDSMHFGLTRSTQANLVNSVSRLGQLS</sequence>
<accession>A0A251RRH1</accession>
<dbReference type="InParanoid" id="A0A251RRH1"/>
<organism evidence="2 3">
    <name type="scientific">Helianthus annuus</name>
    <name type="common">Common sunflower</name>
    <dbReference type="NCBI Taxonomy" id="4232"/>
    <lineage>
        <taxon>Eukaryota</taxon>
        <taxon>Viridiplantae</taxon>
        <taxon>Streptophyta</taxon>
        <taxon>Embryophyta</taxon>
        <taxon>Tracheophyta</taxon>
        <taxon>Spermatophyta</taxon>
        <taxon>Magnoliopsida</taxon>
        <taxon>eudicotyledons</taxon>
        <taxon>Gunneridae</taxon>
        <taxon>Pentapetalae</taxon>
        <taxon>asterids</taxon>
        <taxon>campanulids</taxon>
        <taxon>Asterales</taxon>
        <taxon>Asteraceae</taxon>
        <taxon>Asteroideae</taxon>
        <taxon>Heliantheae alliance</taxon>
        <taxon>Heliantheae</taxon>
        <taxon>Helianthus</taxon>
    </lineage>
</organism>
<dbReference type="Gramene" id="mRNA:HanXRQr2_Chr17g0811091">
    <property type="protein sequence ID" value="CDS:HanXRQr2_Chr17g0811091.1"/>
    <property type="gene ID" value="HanXRQr2_Chr17g0811091"/>
</dbReference>
<evidence type="ECO:0000313" key="1">
    <source>
        <dbReference type="EMBL" id="KAF5756137.1"/>
    </source>
</evidence>
<reference evidence="2" key="2">
    <citation type="submission" date="2017-02" db="EMBL/GenBank/DDBJ databases">
        <title>Sunflower complete genome.</title>
        <authorList>
            <person name="Langlade N."/>
            <person name="Munos S."/>
        </authorList>
    </citation>
    <scope>NUCLEOTIDE SEQUENCE [LARGE SCALE GENOMIC DNA]</scope>
    <source>
        <tissue evidence="2">Leaves</tissue>
    </source>
</reference>
<gene>
    <name evidence="2" type="ORF">HannXRQ_Chr17g0555001</name>
    <name evidence="1" type="ORF">HanXRQr2_Chr17g0811091</name>
</gene>
<reference evidence="1" key="3">
    <citation type="submission" date="2020-06" db="EMBL/GenBank/DDBJ databases">
        <title>Helianthus annuus Genome sequencing and assembly Release 2.</title>
        <authorList>
            <person name="Gouzy J."/>
            <person name="Langlade N."/>
            <person name="Munos S."/>
        </authorList>
    </citation>
    <scope>NUCLEOTIDE SEQUENCE</scope>
    <source>
        <tissue evidence="1">Leaves</tissue>
    </source>
</reference>
<protein>
    <submittedName>
        <fullName evidence="2">Uncharacterized protein</fullName>
    </submittedName>
</protein>
<name>A0A251RRH1_HELAN</name>
<evidence type="ECO:0000313" key="3">
    <source>
        <dbReference type="Proteomes" id="UP000215914"/>
    </source>
</evidence>
<dbReference type="Proteomes" id="UP000215914">
    <property type="component" value="Chromosome 17"/>
</dbReference>
<dbReference type="AlphaFoldDB" id="A0A251RRH1"/>
<dbReference type="EMBL" id="CM007906">
    <property type="protein sequence ID" value="OTF86821.1"/>
    <property type="molecule type" value="Genomic_DNA"/>
</dbReference>
<proteinExistence type="predicted"/>